<dbReference type="RefSeq" id="WP_252082812.1">
    <property type="nucleotide sequence ID" value="NZ_CP092418.1"/>
</dbReference>
<protein>
    <submittedName>
        <fullName evidence="1">Uncharacterized protein</fullName>
    </submittedName>
</protein>
<evidence type="ECO:0000313" key="1">
    <source>
        <dbReference type="EMBL" id="USD20451.1"/>
    </source>
</evidence>
<dbReference type="EMBL" id="CP092418">
    <property type="protein sequence ID" value="USD20451.1"/>
    <property type="molecule type" value="Genomic_DNA"/>
</dbReference>
<organism evidence="1 2">
    <name type="scientific">Microbulbifer variabilis</name>
    <dbReference type="NCBI Taxonomy" id="266805"/>
    <lineage>
        <taxon>Bacteria</taxon>
        <taxon>Pseudomonadati</taxon>
        <taxon>Pseudomonadota</taxon>
        <taxon>Gammaproteobacteria</taxon>
        <taxon>Cellvibrionales</taxon>
        <taxon>Microbulbiferaceae</taxon>
        <taxon>Microbulbifer</taxon>
    </lineage>
</organism>
<keyword evidence="2" id="KW-1185">Reference proteome</keyword>
<reference evidence="1" key="1">
    <citation type="submission" date="2022-02" db="EMBL/GenBank/DDBJ databases">
        <title>Coral-associated bacteria.</title>
        <authorList>
            <person name="Tang K."/>
            <person name="Wang X."/>
        </authorList>
    </citation>
    <scope>NUCLEOTIDE SEQUENCE</scope>
    <source>
        <strain evidence="1">SCSIO 43006</strain>
    </source>
</reference>
<proteinExistence type="predicted"/>
<gene>
    <name evidence="1" type="ORF">MJO52_15405</name>
</gene>
<accession>A0ABY4VAN2</accession>
<name>A0ABY4VAN2_9GAMM</name>
<evidence type="ECO:0000313" key="2">
    <source>
        <dbReference type="Proteomes" id="UP001055658"/>
    </source>
</evidence>
<sequence>MFDKEDYYFRVRYRKLNTHCKLSNALRSDLKFESDAGNRYVFALYPEFETLSEENIVGGEREALDEGTAIIRKPIYEDKGGYFDMIRERVKIGKRAYLVGGSHKVAELEIVEIINEL</sequence>
<dbReference type="Proteomes" id="UP001055658">
    <property type="component" value="Chromosome"/>
</dbReference>